<sequence>MSDSLSINNILSSSTSVSSTKKAKKRFSLKDEDINDDAFDVFKKVDEDKLIEERRKRRRAILEKYKSNTDSPASLSGSTKVSNGNDDTDDNDTNFGKYDLRKN</sequence>
<keyword evidence="3" id="KW-1185">Reference proteome</keyword>
<dbReference type="AlphaFoldDB" id="A0A1Y1VJG8"/>
<accession>A0A1Y1VJG8</accession>
<name>A0A1Y1VJG8_9FUNG</name>
<evidence type="ECO:0000313" key="2">
    <source>
        <dbReference type="EMBL" id="ORX57862.1"/>
    </source>
</evidence>
<protein>
    <submittedName>
        <fullName evidence="2">Uncharacterized protein</fullName>
    </submittedName>
</protein>
<dbReference type="STRING" id="1754191.A0A1Y1VJG8"/>
<feature type="compositionally biased region" description="Low complexity" evidence="1">
    <location>
        <begin position="1"/>
        <end position="20"/>
    </location>
</feature>
<feature type="region of interest" description="Disordered" evidence="1">
    <location>
        <begin position="1"/>
        <end position="25"/>
    </location>
</feature>
<evidence type="ECO:0000256" key="1">
    <source>
        <dbReference type="SAM" id="MobiDB-lite"/>
    </source>
</evidence>
<proteinExistence type="predicted"/>
<feature type="region of interest" description="Disordered" evidence="1">
    <location>
        <begin position="62"/>
        <end position="103"/>
    </location>
</feature>
<reference evidence="2 3" key="1">
    <citation type="submission" date="2016-08" db="EMBL/GenBank/DDBJ databases">
        <title>Genomes of anaerobic fungi encode conserved fungal cellulosomes for biomass hydrolysis.</title>
        <authorList>
            <consortium name="DOE Joint Genome Institute"/>
            <person name="Haitjema C.H."/>
            <person name="Gilmore S.P."/>
            <person name="Henske J.K."/>
            <person name="Solomon K.V."/>
            <person name="De Groot R."/>
            <person name="Kuo A."/>
            <person name="Mondo S.J."/>
            <person name="Salamov A.A."/>
            <person name="Labutti K."/>
            <person name="Zhao Z."/>
            <person name="Chiniquy J."/>
            <person name="Barry K."/>
            <person name="Brewer H.M."/>
            <person name="Purvine S.O."/>
            <person name="Wright A.T."/>
            <person name="Boxma B."/>
            <person name="Van Alen T."/>
            <person name="Hackstein J.H."/>
            <person name="Baker S.E."/>
            <person name="Grigoriev I.V."/>
            <person name="O'Malley M.A."/>
        </authorList>
    </citation>
    <scope>NUCLEOTIDE SEQUENCE [LARGE SCALE GENOMIC DNA]</scope>
    <source>
        <strain evidence="3">finn</strain>
    </source>
</reference>
<gene>
    <name evidence="2" type="ORF">BCR36DRAFT_138158</name>
</gene>
<evidence type="ECO:0000313" key="3">
    <source>
        <dbReference type="Proteomes" id="UP000193719"/>
    </source>
</evidence>
<organism evidence="2 3">
    <name type="scientific">Piromyces finnis</name>
    <dbReference type="NCBI Taxonomy" id="1754191"/>
    <lineage>
        <taxon>Eukaryota</taxon>
        <taxon>Fungi</taxon>
        <taxon>Fungi incertae sedis</taxon>
        <taxon>Chytridiomycota</taxon>
        <taxon>Chytridiomycota incertae sedis</taxon>
        <taxon>Neocallimastigomycetes</taxon>
        <taxon>Neocallimastigales</taxon>
        <taxon>Neocallimastigaceae</taxon>
        <taxon>Piromyces</taxon>
    </lineage>
</organism>
<dbReference type="EMBL" id="MCFH01000005">
    <property type="protein sequence ID" value="ORX57862.1"/>
    <property type="molecule type" value="Genomic_DNA"/>
</dbReference>
<reference evidence="2 3" key="2">
    <citation type="submission" date="2016-08" db="EMBL/GenBank/DDBJ databases">
        <title>Pervasive Adenine N6-methylation of Active Genes in Fungi.</title>
        <authorList>
            <consortium name="DOE Joint Genome Institute"/>
            <person name="Mondo S.J."/>
            <person name="Dannebaum R.O."/>
            <person name="Kuo R.C."/>
            <person name="Labutti K."/>
            <person name="Haridas S."/>
            <person name="Kuo A."/>
            <person name="Salamov A."/>
            <person name="Ahrendt S.R."/>
            <person name="Lipzen A."/>
            <person name="Sullivan W."/>
            <person name="Andreopoulos W.B."/>
            <person name="Clum A."/>
            <person name="Lindquist E."/>
            <person name="Daum C."/>
            <person name="Ramamoorthy G.K."/>
            <person name="Gryganskyi A."/>
            <person name="Culley D."/>
            <person name="Magnuson J.K."/>
            <person name="James T.Y."/>
            <person name="O'Malley M.A."/>
            <person name="Stajich J.E."/>
            <person name="Spatafora J.W."/>
            <person name="Visel A."/>
            <person name="Grigoriev I.V."/>
        </authorList>
    </citation>
    <scope>NUCLEOTIDE SEQUENCE [LARGE SCALE GENOMIC DNA]</scope>
    <source>
        <strain evidence="3">finn</strain>
    </source>
</reference>
<feature type="compositionally biased region" description="Polar residues" evidence="1">
    <location>
        <begin position="68"/>
        <end position="84"/>
    </location>
</feature>
<dbReference type="Proteomes" id="UP000193719">
    <property type="component" value="Unassembled WGS sequence"/>
</dbReference>
<comment type="caution">
    <text evidence="2">The sequence shown here is derived from an EMBL/GenBank/DDBJ whole genome shotgun (WGS) entry which is preliminary data.</text>
</comment>